<gene>
    <name evidence="1" type="ORF">NXZ79_15900</name>
</gene>
<sequence>MNEKMEDGVYIVQEGEITKLEPKTHGQDVIYWKNEQVLDVERTQRIRIKRTK</sequence>
<name>A0ABT2DRL0_9BACI</name>
<proteinExistence type="predicted"/>
<evidence type="ECO:0000313" key="1">
    <source>
        <dbReference type="EMBL" id="MCS1397515.1"/>
    </source>
</evidence>
<evidence type="ECO:0000313" key="2">
    <source>
        <dbReference type="Proteomes" id="UP001525021"/>
    </source>
</evidence>
<evidence type="ECO:0008006" key="3">
    <source>
        <dbReference type="Google" id="ProtNLM"/>
    </source>
</evidence>
<comment type="caution">
    <text evidence="1">The sequence shown here is derived from an EMBL/GenBank/DDBJ whole genome shotgun (WGS) entry which is preliminary data.</text>
</comment>
<accession>A0ABT2DRL0</accession>
<keyword evidence="2" id="KW-1185">Reference proteome</keyword>
<dbReference type="Proteomes" id="UP001525021">
    <property type="component" value="Unassembled WGS sequence"/>
</dbReference>
<dbReference type="RefSeq" id="WP_012295304.1">
    <property type="nucleotide sequence ID" value="NZ_JANTOO010000014.1"/>
</dbReference>
<reference evidence="1 2" key="1">
    <citation type="submission" date="2022-08" db="EMBL/GenBank/DDBJ databases">
        <title>Lysinibacillus sequencing.</title>
        <authorList>
            <person name="Dunlap C."/>
        </authorList>
    </citation>
    <scope>NUCLEOTIDE SEQUENCE [LARGE SCALE GENOMIC DNA]</scope>
    <source>
        <strain evidence="1 2">PB211</strain>
    </source>
</reference>
<organism evidence="1 2">
    <name type="scientific">Lysinibacillus pinottii</name>
    <dbReference type="NCBI Taxonomy" id="2973932"/>
    <lineage>
        <taxon>Bacteria</taxon>
        <taxon>Bacillati</taxon>
        <taxon>Bacillota</taxon>
        <taxon>Bacilli</taxon>
        <taxon>Bacillales</taxon>
        <taxon>Bacillaceae</taxon>
        <taxon>Lysinibacillus</taxon>
    </lineage>
</organism>
<dbReference type="EMBL" id="JANTOO010000014">
    <property type="protein sequence ID" value="MCS1397515.1"/>
    <property type="molecule type" value="Genomic_DNA"/>
</dbReference>
<protein>
    <recommendedName>
        <fullName evidence="3">DUF3954 domain-containing protein</fullName>
    </recommendedName>
</protein>